<proteinExistence type="predicted"/>
<sequence length="354" mass="38061">MSFSKRICLLIGIIIMSISELSSGSAQAGESGVASYRLVIHGGAGTILRENMTPEKEQAYRAKLEEALRAGQAVLKDGGEALDAVAAAIHVMEDSPLFNAGRGAVFTHEGRNEMDASIMDGRDLNAGAVTGVTRIKHPIDLAREVMVHSRHVMLAGSGAEEFAAEQGMDFVNPDYFRTQRRWDQLQNALKNDELSLDHTEEDFDVIEGVDPEDPDHKFGTVGAVALDVRGNLAAGTSTGGMTNKRYHRIGDSPIIGAGTYADNNSCGVSATGHGEFFIRATVARSICALMEYKGLSLQEAADEIIMKKLVKMGGDGGIIALDPKGNVTMTFNTPGMYRGYISEQGEPKVFIYKD</sequence>
<gene>
    <name evidence="9" type="ORF">FIV46_16980</name>
</gene>
<organism evidence="9 10">
    <name type="scientific">Emcibacter nanhaiensis</name>
    <dbReference type="NCBI Taxonomy" id="1505037"/>
    <lineage>
        <taxon>Bacteria</taxon>
        <taxon>Pseudomonadati</taxon>
        <taxon>Pseudomonadota</taxon>
        <taxon>Alphaproteobacteria</taxon>
        <taxon>Emcibacterales</taxon>
        <taxon>Emcibacteraceae</taxon>
        <taxon>Emcibacter</taxon>
    </lineage>
</organism>
<evidence type="ECO:0000256" key="8">
    <source>
        <dbReference type="SAM" id="SignalP"/>
    </source>
</evidence>
<evidence type="ECO:0000256" key="1">
    <source>
        <dbReference type="ARBA" id="ARBA00022670"/>
    </source>
</evidence>
<dbReference type="EMBL" id="VFIY01000018">
    <property type="protein sequence ID" value="TPD57797.1"/>
    <property type="molecule type" value="Genomic_DNA"/>
</dbReference>
<reference evidence="10" key="1">
    <citation type="submission" date="2019-06" db="EMBL/GenBank/DDBJ databases">
        <title>The complete genome of Emcibacter congregatus ZYLT.</title>
        <authorList>
            <person name="Zhao Z."/>
        </authorList>
    </citation>
    <scope>NUCLEOTIDE SEQUENCE [LARGE SCALE GENOMIC DNA]</scope>
    <source>
        <strain evidence="10">MCCC 1A06723</strain>
    </source>
</reference>
<dbReference type="OrthoDB" id="9780217at2"/>
<keyword evidence="1" id="KW-0645">Protease</keyword>
<feature type="active site" description="Nucleophile" evidence="5">
    <location>
        <position position="220"/>
    </location>
</feature>
<dbReference type="PANTHER" id="PTHR10188">
    <property type="entry name" value="L-ASPARAGINASE"/>
    <property type="match status" value="1"/>
</dbReference>
<dbReference type="GO" id="GO:0016811">
    <property type="term" value="F:hydrolase activity, acting on carbon-nitrogen (but not peptide) bonds, in linear amides"/>
    <property type="evidence" value="ECO:0007669"/>
    <property type="project" value="UniProtKB-ARBA"/>
</dbReference>
<protein>
    <recommendedName>
        <fullName evidence="4">Isoaspartyl peptidase</fullName>
    </recommendedName>
</protein>
<dbReference type="CDD" id="cd04701">
    <property type="entry name" value="Asparaginase_2"/>
    <property type="match status" value="1"/>
</dbReference>
<dbReference type="Proteomes" id="UP000319148">
    <property type="component" value="Unassembled WGS sequence"/>
</dbReference>
<dbReference type="FunFam" id="3.60.20.30:FF:000001">
    <property type="entry name" value="Isoaspartyl peptidase/L-asparaginase"/>
    <property type="match status" value="1"/>
</dbReference>
<dbReference type="Pfam" id="PF01112">
    <property type="entry name" value="Asparaginase_2"/>
    <property type="match status" value="1"/>
</dbReference>
<feature type="binding site" evidence="6">
    <location>
        <begin position="271"/>
        <end position="274"/>
    </location>
    <ligand>
        <name>substrate</name>
    </ligand>
</feature>
<dbReference type="SUPFAM" id="SSF56235">
    <property type="entry name" value="N-terminal nucleophile aminohydrolases (Ntn hydrolases)"/>
    <property type="match status" value="1"/>
</dbReference>
<feature type="chain" id="PRO_5021236545" description="Isoaspartyl peptidase" evidence="8">
    <location>
        <begin position="29"/>
        <end position="354"/>
    </location>
</feature>
<keyword evidence="2" id="KW-0378">Hydrolase</keyword>
<accession>A0A501PCR5</accession>
<evidence type="ECO:0000256" key="2">
    <source>
        <dbReference type="ARBA" id="ARBA00022801"/>
    </source>
</evidence>
<keyword evidence="3" id="KW-0068">Autocatalytic cleavage</keyword>
<dbReference type="AlphaFoldDB" id="A0A501PCR5"/>
<comment type="caution">
    <text evidence="9">The sequence shown here is derived from an EMBL/GenBank/DDBJ whole genome shotgun (WGS) entry which is preliminary data.</text>
</comment>
<feature type="signal peptide" evidence="8">
    <location>
        <begin position="1"/>
        <end position="28"/>
    </location>
</feature>
<dbReference type="InterPro" id="IPR000246">
    <property type="entry name" value="Peptidase_T2"/>
</dbReference>
<dbReference type="PANTHER" id="PTHR10188:SF6">
    <property type="entry name" value="N(4)-(BETA-N-ACETYLGLUCOSAMINYL)-L-ASPARAGINASE"/>
    <property type="match status" value="1"/>
</dbReference>
<dbReference type="Gene3D" id="3.60.20.30">
    <property type="entry name" value="(Glycosyl)asparaginase"/>
    <property type="match status" value="1"/>
</dbReference>
<evidence type="ECO:0000256" key="5">
    <source>
        <dbReference type="PIRSR" id="PIRSR600246-1"/>
    </source>
</evidence>
<evidence type="ECO:0000256" key="7">
    <source>
        <dbReference type="PIRSR" id="PIRSR600246-3"/>
    </source>
</evidence>
<dbReference type="GO" id="GO:0008233">
    <property type="term" value="F:peptidase activity"/>
    <property type="evidence" value="ECO:0007669"/>
    <property type="project" value="UniProtKB-KW"/>
</dbReference>
<evidence type="ECO:0000256" key="6">
    <source>
        <dbReference type="PIRSR" id="PIRSR600246-2"/>
    </source>
</evidence>
<name>A0A501PCR5_9PROT</name>
<feature type="site" description="Cleavage; by autolysis" evidence="7">
    <location>
        <begin position="219"/>
        <end position="220"/>
    </location>
</feature>
<keyword evidence="8" id="KW-0732">Signal</keyword>
<dbReference type="GO" id="GO:0006508">
    <property type="term" value="P:proteolysis"/>
    <property type="evidence" value="ECO:0007669"/>
    <property type="project" value="UniProtKB-KW"/>
</dbReference>
<evidence type="ECO:0000313" key="10">
    <source>
        <dbReference type="Proteomes" id="UP000319148"/>
    </source>
</evidence>
<keyword evidence="10" id="KW-1185">Reference proteome</keyword>
<dbReference type="InterPro" id="IPR029055">
    <property type="entry name" value="Ntn_hydrolases_N"/>
</dbReference>
<evidence type="ECO:0000256" key="3">
    <source>
        <dbReference type="ARBA" id="ARBA00022813"/>
    </source>
</evidence>
<feature type="binding site" evidence="6">
    <location>
        <begin position="248"/>
        <end position="251"/>
    </location>
    <ligand>
        <name>substrate</name>
    </ligand>
</feature>
<evidence type="ECO:0000313" key="9">
    <source>
        <dbReference type="EMBL" id="TPD57797.1"/>
    </source>
</evidence>
<evidence type="ECO:0000256" key="4">
    <source>
        <dbReference type="ARBA" id="ARBA00069124"/>
    </source>
</evidence>